<sequence length="158" mass="17433">MSMISDVFEVSPVSDRTDSAPPAPASSQAARVCLVWVPRSDARSVRCALIQHGFAFTHHAVRSGRWDRPWTQFWLITAAESVPLLIDLLRRLSPPRTVRYHSPHGWHTDAWLHPTTVTLQGALCTTWAVDTTTVVGLEPVTGDTVPGLSDLSDLPLIF</sequence>
<proteinExistence type="predicted"/>
<dbReference type="Proteomes" id="UP000242972">
    <property type="component" value="Unassembled WGS sequence"/>
</dbReference>
<protein>
    <submittedName>
        <fullName evidence="1">Uncharacterized protein</fullName>
    </submittedName>
</protein>
<accession>A0A2T2WSE4</accession>
<comment type="caution">
    <text evidence="1">The sequence shown here is derived from an EMBL/GenBank/DDBJ whole genome shotgun (WGS) entry which is preliminary data.</text>
</comment>
<evidence type="ECO:0000313" key="1">
    <source>
        <dbReference type="EMBL" id="PSR25165.1"/>
    </source>
</evidence>
<dbReference type="EMBL" id="PXYW01000156">
    <property type="protein sequence ID" value="PSR25165.1"/>
    <property type="molecule type" value="Genomic_DNA"/>
</dbReference>
<organism evidence="1 2">
    <name type="scientific">Sulfobacillus benefaciens</name>
    <dbReference type="NCBI Taxonomy" id="453960"/>
    <lineage>
        <taxon>Bacteria</taxon>
        <taxon>Bacillati</taxon>
        <taxon>Bacillota</taxon>
        <taxon>Clostridia</taxon>
        <taxon>Eubacteriales</taxon>
        <taxon>Clostridiales Family XVII. Incertae Sedis</taxon>
        <taxon>Sulfobacillus</taxon>
    </lineage>
</organism>
<dbReference type="AlphaFoldDB" id="A0A2T2WSE4"/>
<name>A0A2T2WSE4_9FIRM</name>
<reference evidence="1 2" key="1">
    <citation type="journal article" date="2014" name="BMC Genomics">
        <title>Comparison of environmental and isolate Sulfobacillus genomes reveals diverse carbon, sulfur, nitrogen, and hydrogen metabolisms.</title>
        <authorList>
            <person name="Justice N.B."/>
            <person name="Norman A."/>
            <person name="Brown C.T."/>
            <person name="Singh A."/>
            <person name="Thomas B.C."/>
            <person name="Banfield J.F."/>
        </authorList>
    </citation>
    <scope>NUCLEOTIDE SEQUENCE [LARGE SCALE GENOMIC DNA]</scope>
    <source>
        <strain evidence="1">AMDSBA4</strain>
    </source>
</reference>
<gene>
    <name evidence="1" type="ORF">C7B46_20755</name>
</gene>
<evidence type="ECO:0000313" key="2">
    <source>
        <dbReference type="Proteomes" id="UP000242972"/>
    </source>
</evidence>